<organism evidence="2 3">
    <name type="scientific">Hermanssonia centrifuga</name>
    <dbReference type="NCBI Taxonomy" id="98765"/>
    <lineage>
        <taxon>Eukaryota</taxon>
        <taxon>Fungi</taxon>
        <taxon>Dikarya</taxon>
        <taxon>Basidiomycota</taxon>
        <taxon>Agaricomycotina</taxon>
        <taxon>Agaricomycetes</taxon>
        <taxon>Polyporales</taxon>
        <taxon>Meruliaceae</taxon>
        <taxon>Hermanssonia</taxon>
    </lineage>
</organism>
<gene>
    <name evidence="2" type="ORF">EW026_g625</name>
</gene>
<sequence length="295" mass="32487">MSCPQVPSVTRCPSLSSVVKSRPNRARSRNVKSAFIGYELPSRFATLGEGFRDSMSASFSQQPVYSPPPSPTLNSYINRFESPYPSYIGGDTPSLLNESLPSTISSPSLAHTPMPYTTTRDPRSDSSALVGLGISGLLMHDGSVFDGMGALPRRDKASELGFFMDEADDECGWNDGEARRYPEHEEDDWRKRLSTHGIRAYLDQLKEPAADLSQGSIIWSPPASSSPCKPSKVASASHPVEPDTDDVFFTRSPVTMSPLSNSIRRQEISRAMVSSWFRSVQSSEMEHIEEGLRML</sequence>
<feature type="region of interest" description="Disordered" evidence="1">
    <location>
        <begin position="104"/>
        <end position="124"/>
    </location>
</feature>
<comment type="caution">
    <text evidence="2">The sequence shown here is derived from an EMBL/GenBank/DDBJ whole genome shotgun (WGS) entry which is preliminary data.</text>
</comment>
<keyword evidence="3" id="KW-1185">Reference proteome</keyword>
<evidence type="ECO:0000313" key="3">
    <source>
        <dbReference type="Proteomes" id="UP000309038"/>
    </source>
</evidence>
<reference evidence="2 3" key="1">
    <citation type="submission" date="2019-02" db="EMBL/GenBank/DDBJ databases">
        <title>Genome sequencing of the rare red list fungi Phlebia centrifuga.</title>
        <authorList>
            <person name="Buettner E."/>
            <person name="Kellner H."/>
        </authorList>
    </citation>
    <scope>NUCLEOTIDE SEQUENCE [LARGE SCALE GENOMIC DNA]</scope>
    <source>
        <strain evidence="2 3">DSM 108282</strain>
    </source>
</reference>
<evidence type="ECO:0000256" key="1">
    <source>
        <dbReference type="SAM" id="MobiDB-lite"/>
    </source>
</evidence>
<feature type="compositionally biased region" description="Polar residues" evidence="1">
    <location>
        <begin position="104"/>
        <end position="119"/>
    </location>
</feature>
<name>A0A4S4KYP3_9APHY</name>
<dbReference type="AlphaFoldDB" id="A0A4S4KYP3"/>
<accession>A0A4S4KYP3</accession>
<dbReference type="EMBL" id="SGPJ01000009">
    <property type="protein sequence ID" value="THH02210.1"/>
    <property type="molecule type" value="Genomic_DNA"/>
</dbReference>
<dbReference type="Proteomes" id="UP000309038">
    <property type="component" value="Unassembled WGS sequence"/>
</dbReference>
<protein>
    <submittedName>
        <fullName evidence="2">Uncharacterized protein</fullName>
    </submittedName>
</protein>
<proteinExistence type="predicted"/>
<evidence type="ECO:0000313" key="2">
    <source>
        <dbReference type="EMBL" id="THH02210.1"/>
    </source>
</evidence>